<dbReference type="InterPro" id="IPR006170">
    <property type="entry name" value="PBP/GOBP"/>
</dbReference>
<keyword evidence="4" id="KW-1015">Disulfide bond</keyword>
<dbReference type="CDD" id="cd23992">
    <property type="entry name" value="PBP_GOBP"/>
    <property type="match status" value="1"/>
</dbReference>
<sequence>MNQIIVLACVLVAANALSTELKEKFMERMEQVGGECAAEVGANEDDIAELISHKMPSRHEGECMIFCFYKHFDMMHDDGTLHKEGALKMMEPLKADDPELYDKFISIGKHCAEDVPKNDDNCKYATLLAQCGVKKGREMGLDESILE</sequence>
<evidence type="ECO:0000256" key="4">
    <source>
        <dbReference type="ARBA" id="ARBA00023157"/>
    </source>
</evidence>
<dbReference type="SMART" id="SM00708">
    <property type="entry name" value="PhBP"/>
    <property type="match status" value="1"/>
</dbReference>
<keyword evidence="7" id="KW-1185">Reference proteome</keyword>
<dbReference type="AlphaFoldDB" id="A0ABD2MIH7"/>
<organism evidence="6 7">
    <name type="scientific">Cryptolaemus montrouzieri</name>
    <dbReference type="NCBI Taxonomy" id="559131"/>
    <lineage>
        <taxon>Eukaryota</taxon>
        <taxon>Metazoa</taxon>
        <taxon>Ecdysozoa</taxon>
        <taxon>Arthropoda</taxon>
        <taxon>Hexapoda</taxon>
        <taxon>Insecta</taxon>
        <taxon>Pterygota</taxon>
        <taxon>Neoptera</taxon>
        <taxon>Endopterygota</taxon>
        <taxon>Coleoptera</taxon>
        <taxon>Polyphaga</taxon>
        <taxon>Cucujiformia</taxon>
        <taxon>Coccinelloidea</taxon>
        <taxon>Coccinellidae</taxon>
        <taxon>Scymninae</taxon>
        <taxon>Scymnini</taxon>
        <taxon>Cryptolaemus</taxon>
    </lineage>
</organism>
<dbReference type="FunFam" id="1.10.238.20:FF:000006">
    <property type="entry name" value="Odorant binding protein 15"/>
    <property type="match status" value="1"/>
</dbReference>
<evidence type="ECO:0000256" key="2">
    <source>
        <dbReference type="ARBA" id="ARBA00022525"/>
    </source>
</evidence>
<reference evidence="6 7" key="1">
    <citation type="journal article" date="2021" name="BMC Biol.">
        <title>Horizontally acquired antibacterial genes associated with adaptive radiation of ladybird beetles.</title>
        <authorList>
            <person name="Li H.S."/>
            <person name="Tang X.F."/>
            <person name="Huang Y.H."/>
            <person name="Xu Z.Y."/>
            <person name="Chen M.L."/>
            <person name="Du X.Y."/>
            <person name="Qiu B.Y."/>
            <person name="Chen P.T."/>
            <person name="Zhang W."/>
            <person name="Slipinski A."/>
            <person name="Escalona H.E."/>
            <person name="Waterhouse R.M."/>
            <person name="Zwick A."/>
            <person name="Pang H."/>
        </authorList>
    </citation>
    <scope>NUCLEOTIDE SEQUENCE [LARGE SCALE GENOMIC DNA]</scope>
    <source>
        <strain evidence="6">SYSU2018</strain>
    </source>
</reference>
<name>A0ABD2MIH7_9CUCU</name>
<dbReference type="Pfam" id="PF01395">
    <property type="entry name" value="PBP_GOBP"/>
    <property type="match status" value="1"/>
</dbReference>
<feature type="chain" id="PRO_5044820415" evidence="5">
    <location>
        <begin position="17"/>
        <end position="147"/>
    </location>
</feature>
<dbReference type="PANTHER" id="PTHR11857">
    <property type="entry name" value="ODORANT BINDING PROTEIN-RELATED"/>
    <property type="match status" value="1"/>
</dbReference>
<dbReference type="GO" id="GO:0005576">
    <property type="term" value="C:extracellular region"/>
    <property type="evidence" value="ECO:0007669"/>
    <property type="project" value="UniProtKB-SubCell"/>
</dbReference>
<evidence type="ECO:0000256" key="1">
    <source>
        <dbReference type="ARBA" id="ARBA00004613"/>
    </source>
</evidence>
<evidence type="ECO:0000256" key="3">
    <source>
        <dbReference type="ARBA" id="ARBA00022729"/>
    </source>
</evidence>
<evidence type="ECO:0000313" key="7">
    <source>
        <dbReference type="Proteomes" id="UP001516400"/>
    </source>
</evidence>
<comment type="subcellular location">
    <subcellularLocation>
        <location evidence="1">Secreted</location>
    </subcellularLocation>
</comment>
<comment type="caution">
    <text evidence="6">The sequence shown here is derived from an EMBL/GenBank/DDBJ whole genome shotgun (WGS) entry which is preliminary data.</text>
</comment>
<gene>
    <name evidence="6" type="ORF">HHI36_010365</name>
</gene>
<dbReference type="InterPro" id="IPR036728">
    <property type="entry name" value="PBP_GOBP_sf"/>
</dbReference>
<feature type="signal peptide" evidence="5">
    <location>
        <begin position="1"/>
        <end position="16"/>
    </location>
</feature>
<protein>
    <submittedName>
        <fullName evidence="6">Uncharacterized protein</fullName>
    </submittedName>
</protein>
<dbReference type="PANTHER" id="PTHR11857:SF42">
    <property type="entry name" value="GENERAL ODORANT-BINDING PROTEIN 19D-RELATED"/>
    <property type="match status" value="1"/>
</dbReference>
<accession>A0ABD2MIH7</accession>
<dbReference type="Gene3D" id="1.10.238.20">
    <property type="entry name" value="Pheromone/general odorant binding protein domain"/>
    <property type="match status" value="1"/>
</dbReference>
<keyword evidence="3 5" id="KW-0732">Signal</keyword>
<dbReference type="Proteomes" id="UP001516400">
    <property type="component" value="Unassembled WGS sequence"/>
</dbReference>
<evidence type="ECO:0000256" key="5">
    <source>
        <dbReference type="SAM" id="SignalP"/>
    </source>
</evidence>
<dbReference type="SUPFAM" id="SSF47565">
    <property type="entry name" value="Insect pheromone/odorant-binding proteins"/>
    <property type="match status" value="1"/>
</dbReference>
<keyword evidence="2" id="KW-0964">Secreted</keyword>
<proteinExistence type="predicted"/>
<evidence type="ECO:0000313" key="6">
    <source>
        <dbReference type="EMBL" id="KAL3266181.1"/>
    </source>
</evidence>
<dbReference type="EMBL" id="JABFTP020000001">
    <property type="protein sequence ID" value="KAL3266181.1"/>
    <property type="molecule type" value="Genomic_DNA"/>
</dbReference>